<organism evidence="1 2">
    <name type="scientific">Panagrolaimus sp. PS1159</name>
    <dbReference type="NCBI Taxonomy" id="55785"/>
    <lineage>
        <taxon>Eukaryota</taxon>
        <taxon>Metazoa</taxon>
        <taxon>Ecdysozoa</taxon>
        <taxon>Nematoda</taxon>
        <taxon>Chromadorea</taxon>
        <taxon>Rhabditida</taxon>
        <taxon>Tylenchina</taxon>
        <taxon>Panagrolaimomorpha</taxon>
        <taxon>Panagrolaimoidea</taxon>
        <taxon>Panagrolaimidae</taxon>
        <taxon>Panagrolaimus</taxon>
    </lineage>
</organism>
<name>A0AC35FGL8_9BILA</name>
<proteinExistence type="predicted"/>
<reference evidence="2" key="1">
    <citation type="submission" date="2022-11" db="UniProtKB">
        <authorList>
            <consortium name="WormBaseParasite"/>
        </authorList>
    </citation>
    <scope>IDENTIFICATION</scope>
</reference>
<evidence type="ECO:0000313" key="1">
    <source>
        <dbReference type="Proteomes" id="UP000887580"/>
    </source>
</evidence>
<protein>
    <submittedName>
        <fullName evidence="2">Uncharacterized protein</fullName>
    </submittedName>
</protein>
<dbReference type="Proteomes" id="UP000887580">
    <property type="component" value="Unplaced"/>
</dbReference>
<evidence type="ECO:0000313" key="2">
    <source>
        <dbReference type="WBParaSite" id="PS1159_v2.g17339.t1"/>
    </source>
</evidence>
<sequence length="93" mass="10394">MIQMMELDAVQKHMHDKKTADFLSLLTDEGDEDDNVAINEGYTLILSSGARLGHRVLVRYYKQHLCLQEGESKSSAQNRKAINIAGGKYKALA</sequence>
<dbReference type="WBParaSite" id="PS1159_v2.g17339.t1">
    <property type="protein sequence ID" value="PS1159_v2.g17339.t1"/>
    <property type="gene ID" value="PS1159_v2.g17339"/>
</dbReference>
<accession>A0AC35FGL8</accession>